<gene>
    <name evidence="2" type="ORF">CRENPOLYSF1_540003</name>
</gene>
<proteinExistence type="predicted"/>
<dbReference type="RefSeq" id="WP_087144285.1">
    <property type="nucleotide sequence ID" value="NZ_FUKI01000131.1"/>
</dbReference>
<sequence>MKKITLASVVLALSVFAHVGYADVELKTKEQVEGNWKLQYTKSSLTTQQIIKREDTWLMKDGNITISNIPHDGKHYDQPALIYSVEDGKLKVPYLGRGGGDFFSLVSIDDKNMVLKGKFGEYYYFDKVAAK</sequence>
<feature type="chain" id="PRO_5013181671" description="Lipocalin-like domain-containing protein" evidence="1">
    <location>
        <begin position="23"/>
        <end position="131"/>
    </location>
</feature>
<evidence type="ECO:0008006" key="4">
    <source>
        <dbReference type="Google" id="ProtNLM"/>
    </source>
</evidence>
<dbReference type="AlphaFoldDB" id="A0A1R4HDR4"/>
<evidence type="ECO:0000256" key="1">
    <source>
        <dbReference type="SAM" id="SignalP"/>
    </source>
</evidence>
<accession>A0A1R4HDR4</accession>
<keyword evidence="3" id="KW-1185">Reference proteome</keyword>
<name>A0A1R4HDR4_9GAMM</name>
<keyword evidence="1" id="KW-0732">Signal</keyword>
<organism evidence="2 3">
    <name type="scientific">Crenothrix polyspora</name>
    <dbReference type="NCBI Taxonomy" id="360316"/>
    <lineage>
        <taxon>Bacteria</taxon>
        <taxon>Pseudomonadati</taxon>
        <taxon>Pseudomonadota</taxon>
        <taxon>Gammaproteobacteria</taxon>
        <taxon>Methylococcales</taxon>
        <taxon>Crenotrichaceae</taxon>
        <taxon>Crenothrix</taxon>
    </lineage>
</organism>
<feature type="signal peptide" evidence="1">
    <location>
        <begin position="1"/>
        <end position="22"/>
    </location>
</feature>
<dbReference type="Proteomes" id="UP000195667">
    <property type="component" value="Unassembled WGS sequence"/>
</dbReference>
<dbReference type="OrthoDB" id="5568720at2"/>
<evidence type="ECO:0000313" key="3">
    <source>
        <dbReference type="Proteomes" id="UP000195667"/>
    </source>
</evidence>
<protein>
    <recommendedName>
        <fullName evidence="4">Lipocalin-like domain-containing protein</fullName>
    </recommendedName>
</protein>
<reference evidence="3" key="1">
    <citation type="submission" date="2017-02" db="EMBL/GenBank/DDBJ databases">
        <authorList>
            <person name="Daims H."/>
        </authorList>
    </citation>
    <scope>NUCLEOTIDE SEQUENCE [LARGE SCALE GENOMIC DNA]</scope>
</reference>
<dbReference type="EMBL" id="FUKI01000131">
    <property type="protein sequence ID" value="SJM94388.1"/>
    <property type="molecule type" value="Genomic_DNA"/>
</dbReference>
<evidence type="ECO:0000313" key="2">
    <source>
        <dbReference type="EMBL" id="SJM94388.1"/>
    </source>
</evidence>